<dbReference type="InParanoid" id="A0A165J517"/>
<dbReference type="EMBL" id="KV425974">
    <property type="protein sequence ID" value="KZV94342.1"/>
    <property type="molecule type" value="Genomic_DNA"/>
</dbReference>
<proteinExistence type="predicted"/>
<organism evidence="1 2">
    <name type="scientific">Exidia glandulosa HHB12029</name>
    <dbReference type="NCBI Taxonomy" id="1314781"/>
    <lineage>
        <taxon>Eukaryota</taxon>
        <taxon>Fungi</taxon>
        <taxon>Dikarya</taxon>
        <taxon>Basidiomycota</taxon>
        <taxon>Agaricomycotina</taxon>
        <taxon>Agaricomycetes</taxon>
        <taxon>Auriculariales</taxon>
        <taxon>Exidiaceae</taxon>
        <taxon>Exidia</taxon>
    </lineage>
</organism>
<protein>
    <submittedName>
        <fullName evidence="1">Uncharacterized protein</fullName>
    </submittedName>
</protein>
<keyword evidence="2" id="KW-1185">Reference proteome</keyword>
<evidence type="ECO:0000313" key="2">
    <source>
        <dbReference type="Proteomes" id="UP000077266"/>
    </source>
</evidence>
<dbReference type="AlphaFoldDB" id="A0A165J517"/>
<evidence type="ECO:0000313" key="1">
    <source>
        <dbReference type="EMBL" id="KZV94342.1"/>
    </source>
</evidence>
<name>A0A165J517_EXIGL</name>
<accession>A0A165J517</accession>
<sequence>MSLNDDVLPPYETTPSPDRLEEIQIVAVTGNELLDDARREAQALVEKAKTMLHHKTGCRALADRADAIIFTVVVSTLCRQIVSDVVLAHVKDLKRLIVEADALFDEIKRTGPAMRNMNRSWTERRLLLLSQRLGAIGNTLQIRNGRCGLIEELAGSPPSPATSRLSMSSNPWSSVEYYPWVDSRQLSWRPSLAEARH</sequence>
<dbReference type="Proteomes" id="UP000077266">
    <property type="component" value="Unassembled WGS sequence"/>
</dbReference>
<gene>
    <name evidence="1" type="ORF">EXIGLDRAFT_835041</name>
</gene>
<reference evidence="1 2" key="1">
    <citation type="journal article" date="2016" name="Mol. Biol. Evol.">
        <title>Comparative Genomics of Early-Diverging Mushroom-Forming Fungi Provides Insights into the Origins of Lignocellulose Decay Capabilities.</title>
        <authorList>
            <person name="Nagy L.G."/>
            <person name="Riley R."/>
            <person name="Tritt A."/>
            <person name="Adam C."/>
            <person name="Daum C."/>
            <person name="Floudas D."/>
            <person name="Sun H."/>
            <person name="Yadav J.S."/>
            <person name="Pangilinan J."/>
            <person name="Larsson K.H."/>
            <person name="Matsuura K."/>
            <person name="Barry K."/>
            <person name="Labutti K."/>
            <person name="Kuo R."/>
            <person name="Ohm R.A."/>
            <person name="Bhattacharya S.S."/>
            <person name="Shirouzu T."/>
            <person name="Yoshinaga Y."/>
            <person name="Martin F.M."/>
            <person name="Grigoriev I.V."/>
            <person name="Hibbett D.S."/>
        </authorList>
    </citation>
    <scope>NUCLEOTIDE SEQUENCE [LARGE SCALE GENOMIC DNA]</scope>
    <source>
        <strain evidence="1 2">HHB12029</strain>
    </source>
</reference>